<evidence type="ECO:0000256" key="1">
    <source>
        <dbReference type="SAM" id="MobiDB-lite"/>
    </source>
</evidence>
<evidence type="ECO:0000313" key="4">
    <source>
        <dbReference type="Proteomes" id="UP000054843"/>
    </source>
</evidence>
<proteinExistence type="predicted"/>
<accession>A0A0V1M230</accession>
<dbReference type="AlphaFoldDB" id="A0A0V1M230"/>
<reference evidence="2 4" key="1">
    <citation type="submission" date="2015-01" db="EMBL/GenBank/DDBJ databases">
        <title>Evolution of Trichinella species and genotypes.</title>
        <authorList>
            <person name="Korhonen P.K."/>
            <person name="Edoardo P."/>
            <person name="Giuseppe L.R."/>
            <person name="Gasser R.B."/>
        </authorList>
    </citation>
    <scope>NUCLEOTIDE SEQUENCE [LARGE SCALE GENOMIC DNA]</scope>
    <source>
        <strain evidence="2">ISS1980</strain>
    </source>
</reference>
<feature type="region of interest" description="Disordered" evidence="1">
    <location>
        <begin position="1"/>
        <end position="35"/>
    </location>
</feature>
<dbReference type="EMBL" id="JYDO01000300">
    <property type="protein sequence ID" value="KRZ65752.1"/>
    <property type="molecule type" value="Genomic_DNA"/>
</dbReference>
<name>A0A0V1M230_9BILA</name>
<keyword evidence="4" id="KW-1185">Reference proteome</keyword>
<dbReference type="Proteomes" id="UP000054843">
    <property type="component" value="Unassembled WGS sequence"/>
</dbReference>
<protein>
    <submittedName>
        <fullName evidence="2">Uncharacterized protein</fullName>
    </submittedName>
</protein>
<sequence length="110" mass="12394">MSVSVDESSAQLKSEDEKSKTFRKHSISGKENSMPPIDAPFPGMLSLVGSILDLSSAYVSTQPVCKVKRWDEKEKDMVGVSFLSIENEYHKYTSMIRELYRSTEVELGIK</sequence>
<comment type="caution">
    <text evidence="2">The sequence shown here is derived from an EMBL/GenBank/DDBJ whole genome shotgun (WGS) entry which is preliminary data.</text>
</comment>
<evidence type="ECO:0000313" key="3">
    <source>
        <dbReference type="EMBL" id="KRZ80401.1"/>
    </source>
</evidence>
<gene>
    <name evidence="3" type="ORF">T10_2342</name>
    <name evidence="2" type="ORF">T10_9236</name>
</gene>
<dbReference type="EMBL" id="JYDO01000002">
    <property type="protein sequence ID" value="KRZ80401.1"/>
    <property type="molecule type" value="Genomic_DNA"/>
</dbReference>
<feature type="compositionally biased region" description="Polar residues" evidence="1">
    <location>
        <begin position="1"/>
        <end position="12"/>
    </location>
</feature>
<evidence type="ECO:0000313" key="2">
    <source>
        <dbReference type="EMBL" id="KRZ65752.1"/>
    </source>
</evidence>
<organism evidence="2 4">
    <name type="scientific">Trichinella papuae</name>
    <dbReference type="NCBI Taxonomy" id="268474"/>
    <lineage>
        <taxon>Eukaryota</taxon>
        <taxon>Metazoa</taxon>
        <taxon>Ecdysozoa</taxon>
        <taxon>Nematoda</taxon>
        <taxon>Enoplea</taxon>
        <taxon>Dorylaimia</taxon>
        <taxon>Trichinellida</taxon>
        <taxon>Trichinellidae</taxon>
        <taxon>Trichinella</taxon>
    </lineage>
</organism>